<dbReference type="PRINTS" id="PR01790">
    <property type="entry name" value="SMP30FAMILY"/>
</dbReference>
<dbReference type="GO" id="GO:0046872">
    <property type="term" value="F:metal ion binding"/>
    <property type="evidence" value="ECO:0007669"/>
    <property type="project" value="UniProtKB-KW"/>
</dbReference>
<dbReference type="RefSeq" id="WP_166589485.1">
    <property type="nucleotide sequence ID" value="NZ_JACMYG010000018.1"/>
</dbReference>
<accession>A0A7X1GG46</accession>
<proteinExistence type="predicted"/>
<dbReference type="InterPro" id="IPR005511">
    <property type="entry name" value="SMP-30"/>
</dbReference>
<evidence type="ECO:0000259" key="4">
    <source>
        <dbReference type="Pfam" id="PF08450"/>
    </source>
</evidence>
<dbReference type="SUPFAM" id="SSF63829">
    <property type="entry name" value="Calcium-dependent phosphotriesterase"/>
    <property type="match status" value="1"/>
</dbReference>
<gene>
    <name evidence="5" type="ORF">H7995_17375</name>
</gene>
<evidence type="ECO:0000313" key="6">
    <source>
        <dbReference type="Proteomes" id="UP000526003"/>
    </source>
</evidence>
<protein>
    <submittedName>
        <fullName evidence="5">SMP-30/gluconolactonase/LRE family protein</fullName>
    </submittedName>
</protein>
<dbReference type="GO" id="GO:0016787">
    <property type="term" value="F:hydrolase activity"/>
    <property type="evidence" value="ECO:0007669"/>
    <property type="project" value="UniProtKB-KW"/>
</dbReference>
<keyword evidence="3" id="KW-0862">Zinc</keyword>
<comment type="cofactor">
    <cofactor evidence="3">
        <name>Zn(2+)</name>
        <dbReference type="ChEBI" id="CHEBI:29105"/>
    </cofactor>
    <text evidence="3">Binds 1 divalent metal cation per subunit.</text>
</comment>
<organism evidence="5 6">
    <name type="scientific">Pseudomonas kielensis</name>
    <dbReference type="NCBI Taxonomy" id="2762577"/>
    <lineage>
        <taxon>Bacteria</taxon>
        <taxon>Pseudomonadati</taxon>
        <taxon>Pseudomonadota</taxon>
        <taxon>Gammaproteobacteria</taxon>
        <taxon>Pseudomonadales</taxon>
        <taxon>Pseudomonadaceae</taxon>
        <taxon>Pseudomonas</taxon>
    </lineage>
</organism>
<keyword evidence="3" id="KW-0479">Metal-binding</keyword>
<sequence>MSIKQEQYELNVLTSGLFFGEGPRWRDGKLYISDMLGKKVYTIDASGTKTVIAQMPHKPNGMGFLPNGDLILSSMHETRLYRYTPSGLELYADLCDVYTGYVGDMVIDHNGRIYVDDVGARVFEGEGLKPGRIVIVEPNGEVSVGVEDCNFPNGIVITPDQKTLVFVETFAERLSAVDIVDGKLENRRVLLDLTQVFPSPEDRARKRGCIDGICIDAEGGIWLSMLRAEQFMRINAQGQITDRIPMPGYECVACTLGGEDGKTLFMVSTKVDGDNIFEAMVNLRTETTIFTTRVEIGRGLGRP</sequence>
<dbReference type="Gene3D" id="2.120.10.30">
    <property type="entry name" value="TolB, C-terminal domain"/>
    <property type="match status" value="1"/>
</dbReference>
<dbReference type="InterPro" id="IPR013658">
    <property type="entry name" value="SGL"/>
</dbReference>
<evidence type="ECO:0000256" key="2">
    <source>
        <dbReference type="PIRSR" id="PIRSR605511-1"/>
    </source>
</evidence>
<dbReference type="Pfam" id="PF08450">
    <property type="entry name" value="SGL"/>
    <property type="match status" value="1"/>
</dbReference>
<feature type="binding site" evidence="3">
    <location>
        <position position="153"/>
    </location>
    <ligand>
        <name>a divalent metal cation</name>
        <dbReference type="ChEBI" id="CHEBI:60240"/>
    </ligand>
</feature>
<evidence type="ECO:0000256" key="1">
    <source>
        <dbReference type="ARBA" id="ARBA00022801"/>
    </source>
</evidence>
<feature type="binding site" evidence="3">
    <location>
        <position position="21"/>
    </location>
    <ligand>
        <name>a divalent metal cation</name>
        <dbReference type="ChEBI" id="CHEBI:60240"/>
    </ligand>
</feature>
<evidence type="ECO:0000313" key="5">
    <source>
        <dbReference type="EMBL" id="MBC2691565.1"/>
    </source>
</evidence>
<dbReference type="Proteomes" id="UP000526003">
    <property type="component" value="Unassembled WGS sequence"/>
</dbReference>
<reference evidence="5 6" key="1">
    <citation type="submission" date="2020-08" db="EMBL/GenBank/DDBJ databases">
        <title>Pseudomonas sp. nov.</title>
        <authorList>
            <person name="Gieschler S."/>
            <person name="Fiedler G."/>
            <person name="Brinks E."/>
            <person name="Boehnlein C."/>
            <person name="Franz C.M.A.P."/>
            <person name="Kabisch J."/>
        </authorList>
    </citation>
    <scope>NUCLEOTIDE SEQUENCE [LARGE SCALE GENOMIC DNA]</scope>
    <source>
        <strain evidence="5 6">MBT-1</strain>
    </source>
</reference>
<dbReference type="EMBL" id="JACMYG010000018">
    <property type="protein sequence ID" value="MBC2691565.1"/>
    <property type="molecule type" value="Genomic_DNA"/>
</dbReference>
<dbReference type="AlphaFoldDB" id="A0A7X1GG46"/>
<feature type="binding site" evidence="3">
    <location>
        <position position="211"/>
    </location>
    <ligand>
        <name>a divalent metal cation</name>
        <dbReference type="ChEBI" id="CHEBI:60240"/>
    </ligand>
</feature>
<feature type="active site" description="Proton donor/acceptor" evidence="2">
    <location>
        <position position="211"/>
    </location>
</feature>
<dbReference type="InterPro" id="IPR011042">
    <property type="entry name" value="6-blade_b-propeller_TolB-like"/>
</dbReference>
<name>A0A7X1GG46_9PSED</name>
<comment type="caution">
    <text evidence="5">The sequence shown here is derived from an EMBL/GenBank/DDBJ whole genome shotgun (WGS) entry which is preliminary data.</text>
</comment>
<keyword evidence="6" id="KW-1185">Reference proteome</keyword>
<dbReference type="PANTHER" id="PTHR47572">
    <property type="entry name" value="LIPOPROTEIN-RELATED"/>
    <property type="match status" value="1"/>
</dbReference>
<feature type="domain" description="SMP-30/Gluconolactonase/LRE-like region" evidence="4">
    <location>
        <begin position="19"/>
        <end position="269"/>
    </location>
</feature>
<keyword evidence="1" id="KW-0378">Hydrolase</keyword>
<evidence type="ECO:0000256" key="3">
    <source>
        <dbReference type="PIRSR" id="PIRSR605511-2"/>
    </source>
</evidence>
<dbReference type="PANTHER" id="PTHR47572:SF4">
    <property type="entry name" value="LACTONASE DRP35"/>
    <property type="match status" value="1"/>
</dbReference>
<dbReference type="InterPro" id="IPR051262">
    <property type="entry name" value="SMP-30/CGR1_Lactonase"/>
</dbReference>